<evidence type="ECO:0000256" key="1">
    <source>
        <dbReference type="ARBA" id="ARBA00001947"/>
    </source>
</evidence>
<evidence type="ECO:0000256" key="6">
    <source>
        <dbReference type="ARBA" id="ARBA00022737"/>
    </source>
</evidence>
<dbReference type="Pfam" id="PF00432">
    <property type="entry name" value="Prenyltrans"/>
    <property type="match status" value="2"/>
</dbReference>
<dbReference type="GO" id="GO:0046872">
    <property type="term" value="F:metal ion binding"/>
    <property type="evidence" value="ECO:0007669"/>
    <property type="project" value="UniProtKB-KW"/>
</dbReference>
<name>A0A8E0VL83_9TREM</name>
<keyword evidence="7" id="KW-0862">Zinc</keyword>
<sequence length="243" mass="25788">GRTNKLVDSCYSFWQGAVFPILEELCSLNNDPALLEHETLFNPSALQEYILLCCQKVSYTRAGLSVPSAPPSDAGKAASGSQGTDQDSWDGISDGGGLIDKPGKYPDCYHTCYALSGLSIAQHAPRPRPIPPSEVVKPDGPGQRSRRLHLVGSPNPAPVGDPLCAELADLDPLHNVLHDGLAFALTYFGQLDAGMSPTEAEHCAIEAMEKRNAPVPPVLVCQTDLVHEVGDTTSTATASPRCS</sequence>
<feature type="domain" description="Prenyltransferase alpha-alpha toroid" evidence="9">
    <location>
        <begin position="1"/>
        <end position="64"/>
    </location>
</feature>
<evidence type="ECO:0000313" key="10">
    <source>
        <dbReference type="EMBL" id="KAA0195657.1"/>
    </source>
</evidence>
<dbReference type="PANTHER" id="PTHR11774">
    <property type="entry name" value="GERANYLGERANYL TRANSFERASE TYPE BETA SUBUNIT"/>
    <property type="match status" value="1"/>
</dbReference>
<keyword evidence="3" id="KW-0637">Prenyltransferase</keyword>
<accession>A0A8E0VL83</accession>
<evidence type="ECO:0000256" key="3">
    <source>
        <dbReference type="ARBA" id="ARBA00022602"/>
    </source>
</evidence>
<comment type="cofactor">
    <cofactor evidence="1">
        <name>Zn(2+)</name>
        <dbReference type="ChEBI" id="CHEBI:29105"/>
    </cofactor>
</comment>
<evidence type="ECO:0000256" key="7">
    <source>
        <dbReference type="ARBA" id="ARBA00022833"/>
    </source>
</evidence>
<dbReference type="AlphaFoldDB" id="A0A8E0VL83"/>
<dbReference type="GO" id="GO:0005965">
    <property type="term" value="C:protein farnesyltransferase complex"/>
    <property type="evidence" value="ECO:0007669"/>
    <property type="project" value="TreeGrafter"/>
</dbReference>
<dbReference type="Gene3D" id="1.50.10.20">
    <property type="match status" value="1"/>
</dbReference>
<evidence type="ECO:0000256" key="2">
    <source>
        <dbReference type="ARBA" id="ARBA00010497"/>
    </source>
</evidence>
<evidence type="ECO:0000256" key="4">
    <source>
        <dbReference type="ARBA" id="ARBA00022679"/>
    </source>
</evidence>
<feature type="non-terminal residue" evidence="10">
    <location>
        <position position="243"/>
    </location>
</feature>
<dbReference type="PANTHER" id="PTHR11774:SF6">
    <property type="entry name" value="PROTEIN FARNESYLTRANSFERASE SUBUNIT BETA"/>
    <property type="match status" value="1"/>
</dbReference>
<dbReference type="InterPro" id="IPR001330">
    <property type="entry name" value="Prenyltrans"/>
</dbReference>
<evidence type="ECO:0000259" key="9">
    <source>
        <dbReference type="Pfam" id="PF00432"/>
    </source>
</evidence>
<feature type="region of interest" description="Disordered" evidence="8">
    <location>
        <begin position="65"/>
        <end position="96"/>
    </location>
</feature>
<dbReference type="Proteomes" id="UP000728185">
    <property type="component" value="Unassembled WGS sequence"/>
</dbReference>
<evidence type="ECO:0000256" key="8">
    <source>
        <dbReference type="SAM" id="MobiDB-lite"/>
    </source>
</evidence>
<gene>
    <name evidence="10" type="ORF">FBUS_08213</name>
</gene>
<organism evidence="10 11">
    <name type="scientific">Fasciolopsis buskii</name>
    <dbReference type="NCBI Taxonomy" id="27845"/>
    <lineage>
        <taxon>Eukaryota</taxon>
        <taxon>Metazoa</taxon>
        <taxon>Spiralia</taxon>
        <taxon>Lophotrochozoa</taxon>
        <taxon>Platyhelminthes</taxon>
        <taxon>Trematoda</taxon>
        <taxon>Digenea</taxon>
        <taxon>Plagiorchiida</taxon>
        <taxon>Echinostomata</taxon>
        <taxon>Echinostomatoidea</taxon>
        <taxon>Fasciolidae</taxon>
        <taxon>Fasciolopsis</taxon>
    </lineage>
</organism>
<reference evidence="10" key="1">
    <citation type="submission" date="2019-05" db="EMBL/GenBank/DDBJ databases">
        <title>Annotation for the trematode Fasciolopsis buski.</title>
        <authorList>
            <person name="Choi Y.-J."/>
        </authorList>
    </citation>
    <scope>NUCLEOTIDE SEQUENCE</scope>
    <source>
        <strain evidence="10">HT</strain>
        <tissue evidence="10">Whole worm</tissue>
    </source>
</reference>
<keyword evidence="5" id="KW-0479">Metal-binding</keyword>
<comment type="similarity">
    <text evidence="2">Belongs to the protein prenyltransferase subunit beta family.</text>
</comment>
<dbReference type="InterPro" id="IPR045089">
    <property type="entry name" value="PGGT1B-like"/>
</dbReference>
<proteinExistence type="inferred from homology"/>
<dbReference type="SUPFAM" id="SSF48239">
    <property type="entry name" value="Terpenoid cyclases/Protein prenyltransferases"/>
    <property type="match status" value="1"/>
</dbReference>
<evidence type="ECO:0000256" key="5">
    <source>
        <dbReference type="ARBA" id="ARBA00022723"/>
    </source>
</evidence>
<keyword evidence="6" id="KW-0677">Repeat</keyword>
<feature type="domain" description="Prenyltransferase alpha-alpha toroid" evidence="9">
    <location>
        <begin position="95"/>
        <end position="155"/>
    </location>
</feature>
<protein>
    <submittedName>
        <fullName evidence="10">Protein farnesyltransferase subunit beta</fullName>
    </submittedName>
</protein>
<dbReference type="OrthoDB" id="10261146at2759"/>
<evidence type="ECO:0000313" key="11">
    <source>
        <dbReference type="Proteomes" id="UP000728185"/>
    </source>
</evidence>
<dbReference type="GO" id="GO:0004660">
    <property type="term" value="F:protein farnesyltransferase activity"/>
    <property type="evidence" value="ECO:0007669"/>
    <property type="project" value="TreeGrafter"/>
</dbReference>
<keyword evidence="11" id="KW-1185">Reference proteome</keyword>
<dbReference type="EMBL" id="LUCM01003536">
    <property type="protein sequence ID" value="KAA0195657.1"/>
    <property type="molecule type" value="Genomic_DNA"/>
</dbReference>
<comment type="caution">
    <text evidence="10">The sequence shown here is derived from an EMBL/GenBank/DDBJ whole genome shotgun (WGS) entry which is preliminary data.</text>
</comment>
<dbReference type="InterPro" id="IPR008930">
    <property type="entry name" value="Terpenoid_cyclase/PrenylTrfase"/>
</dbReference>
<feature type="region of interest" description="Disordered" evidence="8">
    <location>
        <begin position="124"/>
        <end position="145"/>
    </location>
</feature>
<keyword evidence="4" id="KW-0808">Transferase</keyword>